<reference evidence="6 7" key="1">
    <citation type="submission" date="2019-09" db="EMBL/GenBank/DDBJ databases">
        <title>Genome sequence of Hymenobacter sp. M3.</title>
        <authorList>
            <person name="Srinivasan S."/>
        </authorList>
    </citation>
    <scope>NUCLEOTIDE SEQUENCE [LARGE SCALE GENOMIC DNA]</scope>
    <source>
        <strain evidence="6 7">M3</strain>
    </source>
</reference>
<organism evidence="6 7">
    <name type="scientific">Hymenobacter busanensis</name>
    <dbReference type="NCBI Taxonomy" id="2607656"/>
    <lineage>
        <taxon>Bacteria</taxon>
        <taxon>Pseudomonadati</taxon>
        <taxon>Bacteroidota</taxon>
        <taxon>Cytophagia</taxon>
        <taxon>Cytophagales</taxon>
        <taxon>Hymenobacteraceae</taxon>
        <taxon>Hymenobacter</taxon>
    </lineage>
</organism>
<gene>
    <name evidence="6" type="ORF">F0P96_12330</name>
</gene>
<keyword evidence="4" id="KW-1133">Transmembrane helix</keyword>
<evidence type="ECO:0000313" key="7">
    <source>
        <dbReference type="Proteomes" id="UP000326380"/>
    </source>
</evidence>
<dbReference type="AlphaFoldDB" id="A0A7L4ZZ20"/>
<accession>A0A7L4ZZ20</accession>
<comment type="caution">
    <text evidence="6">The sequence shown here is derived from an EMBL/GenBank/DDBJ whole genome shotgun (WGS) entry which is preliminary data.</text>
</comment>
<evidence type="ECO:0000256" key="1">
    <source>
        <dbReference type="ARBA" id="ARBA00004651"/>
    </source>
</evidence>
<keyword evidence="7" id="KW-1185">Reference proteome</keyword>
<dbReference type="PANTHER" id="PTHR30250">
    <property type="entry name" value="PST FAMILY PREDICTED COLANIC ACID TRANSPORTER"/>
    <property type="match status" value="1"/>
</dbReference>
<dbReference type="InterPro" id="IPR050833">
    <property type="entry name" value="Poly_Biosynth_Transport"/>
</dbReference>
<dbReference type="GO" id="GO:0005886">
    <property type="term" value="C:plasma membrane"/>
    <property type="evidence" value="ECO:0007669"/>
    <property type="project" value="UniProtKB-SubCell"/>
</dbReference>
<evidence type="ECO:0000256" key="5">
    <source>
        <dbReference type="ARBA" id="ARBA00023136"/>
    </source>
</evidence>
<keyword evidence="3" id="KW-0812">Transmembrane</keyword>
<dbReference type="Proteomes" id="UP000326380">
    <property type="component" value="Unassembled WGS sequence"/>
</dbReference>
<dbReference type="Pfam" id="PF13440">
    <property type="entry name" value="Polysacc_synt_3"/>
    <property type="match status" value="1"/>
</dbReference>
<proteinExistence type="predicted"/>
<evidence type="ECO:0000313" key="6">
    <source>
        <dbReference type="EMBL" id="KAA9332261.1"/>
    </source>
</evidence>
<name>A0A7L4ZZ20_9BACT</name>
<comment type="subcellular location">
    <subcellularLocation>
        <location evidence="1">Cell membrane</location>
        <topology evidence="1">Multi-pass membrane protein</topology>
    </subcellularLocation>
</comment>
<dbReference type="EMBL" id="VTWU01000004">
    <property type="protein sequence ID" value="KAA9332261.1"/>
    <property type="molecule type" value="Genomic_DNA"/>
</dbReference>
<evidence type="ECO:0000256" key="3">
    <source>
        <dbReference type="ARBA" id="ARBA00022692"/>
    </source>
</evidence>
<keyword evidence="5" id="KW-0472">Membrane</keyword>
<dbReference type="PANTHER" id="PTHR30250:SF28">
    <property type="entry name" value="POLYSACCHARIDE BIOSYNTHESIS PROTEIN"/>
    <property type="match status" value="1"/>
</dbReference>
<sequence length="470" mass="53127">MLKKIRARVEPLLAGLRTKGSFTQNLAVAFSSNALTFVITFLFTPIFSRIYTPEAYGKFALFSTISNNVMVLVSLSFPNAFVLPRDERKFLDLVRLSFLLAFGSMIILVPFFGFSGKNILHFFNAESLVEYRWLIAPSILVSAINVIWNNWHSREKEFRRNGVAQIGAAVVSRTVGLSYGLGVGGFAPGLLLSDFAHKFTASIISVNKSMRARFTELFYGFKWSNVRETFIEYRQYPLYSLPGSWVAGFTSQLPVLVLSRFYGVSAVGQFSYANSLLNIPIQLIAFSLGSVFLQRATEIYYDTPERMPQLIKDLYLRVFYLGVIPFGVLSVYGEWIFTFILGKKWQTAGVFAGYMAYYYIFYLVSYFFSSLYVIIDKQKYNLLGHGINLGMMCLAFIPGVILQDVKLFVMLFSIGSVIAFTVNILIVFRLFRVSPVGVVVRSWLILFGVFIFLTLVKMGLVALAPSIFLK</sequence>
<keyword evidence="2" id="KW-1003">Cell membrane</keyword>
<protein>
    <submittedName>
        <fullName evidence="6">Oligosaccharide flippase family protein</fullName>
    </submittedName>
</protein>
<evidence type="ECO:0000256" key="2">
    <source>
        <dbReference type="ARBA" id="ARBA00022475"/>
    </source>
</evidence>
<dbReference type="RefSeq" id="WP_151079202.1">
    <property type="nucleotide sequence ID" value="NZ_CP047647.1"/>
</dbReference>
<evidence type="ECO:0000256" key="4">
    <source>
        <dbReference type="ARBA" id="ARBA00022989"/>
    </source>
</evidence>